<feature type="transmembrane region" description="Helical" evidence="9">
    <location>
        <begin position="91"/>
        <end position="113"/>
    </location>
</feature>
<keyword evidence="5 9" id="KW-0812">Transmembrane</keyword>
<keyword evidence="12" id="KW-1185">Reference proteome</keyword>
<accession>A0A3A8B7H8</accession>
<gene>
    <name evidence="11" type="ORF">D6850_17240</name>
</gene>
<evidence type="ECO:0000313" key="12">
    <source>
        <dbReference type="Proteomes" id="UP000281128"/>
    </source>
</evidence>
<keyword evidence="4 9" id="KW-0997">Cell inner membrane</keyword>
<comment type="subcellular location">
    <subcellularLocation>
        <location evidence="1 9">Cell inner membrane</location>
        <topology evidence="1 9">Multi-pass membrane protein</topology>
    </subcellularLocation>
</comment>
<feature type="transmembrane region" description="Helical" evidence="9">
    <location>
        <begin position="48"/>
        <end position="70"/>
    </location>
</feature>
<protein>
    <recommendedName>
        <fullName evidence="9">TRAP transporter small permease protein</fullName>
    </recommendedName>
</protein>
<keyword evidence="3" id="KW-1003">Cell membrane</keyword>
<dbReference type="InterPro" id="IPR007387">
    <property type="entry name" value="TRAP_DctQ"/>
</dbReference>
<evidence type="ECO:0000256" key="9">
    <source>
        <dbReference type="RuleBase" id="RU369079"/>
    </source>
</evidence>
<comment type="caution">
    <text evidence="11">The sequence shown here is derived from an EMBL/GenBank/DDBJ whole genome shotgun (WGS) entry which is preliminary data.</text>
</comment>
<comment type="function">
    <text evidence="9">Part of the tripartite ATP-independent periplasmic (TRAP) transport system.</text>
</comment>
<feature type="transmembrane region" description="Helical" evidence="9">
    <location>
        <begin position="21"/>
        <end position="42"/>
    </location>
</feature>
<evidence type="ECO:0000256" key="5">
    <source>
        <dbReference type="ARBA" id="ARBA00022692"/>
    </source>
</evidence>
<keyword evidence="6 9" id="KW-1133">Transmembrane helix</keyword>
<organism evidence="11 12">
    <name type="scientific">Roseovarius spongiae</name>
    <dbReference type="NCBI Taxonomy" id="2320272"/>
    <lineage>
        <taxon>Bacteria</taxon>
        <taxon>Pseudomonadati</taxon>
        <taxon>Pseudomonadota</taxon>
        <taxon>Alphaproteobacteria</taxon>
        <taxon>Rhodobacterales</taxon>
        <taxon>Roseobacteraceae</taxon>
        <taxon>Roseovarius</taxon>
    </lineage>
</organism>
<dbReference type="EMBL" id="RAPE01000006">
    <property type="protein sequence ID" value="RKF12703.1"/>
    <property type="molecule type" value="Genomic_DNA"/>
</dbReference>
<evidence type="ECO:0000313" key="11">
    <source>
        <dbReference type="EMBL" id="RKF12703.1"/>
    </source>
</evidence>
<proteinExistence type="inferred from homology"/>
<evidence type="ECO:0000256" key="4">
    <source>
        <dbReference type="ARBA" id="ARBA00022519"/>
    </source>
</evidence>
<reference evidence="11 12" key="1">
    <citation type="submission" date="2018-09" db="EMBL/GenBank/DDBJ databases">
        <title>Roseovarius spongiae sp. nov., isolated from a marine sponge.</title>
        <authorList>
            <person name="Zhuang L."/>
            <person name="Luo L."/>
        </authorList>
    </citation>
    <scope>NUCLEOTIDE SEQUENCE [LARGE SCALE GENOMIC DNA]</scope>
    <source>
        <strain evidence="11 12">HN-E21</strain>
    </source>
</reference>
<comment type="similarity">
    <text evidence="8 9">Belongs to the TRAP transporter small permease family.</text>
</comment>
<dbReference type="AlphaFoldDB" id="A0A3A8B7H8"/>
<name>A0A3A8B7H8_9RHOB</name>
<comment type="subunit">
    <text evidence="9">The complex comprises the extracytoplasmic solute receptor protein and the two transmembrane proteins.</text>
</comment>
<keyword evidence="2 9" id="KW-0813">Transport</keyword>
<feature type="domain" description="Tripartite ATP-independent periplasmic transporters DctQ component" evidence="10">
    <location>
        <begin position="29"/>
        <end position="161"/>
    </location>
</feature>
<dbReference type="GO" id="GO:0022857">
    <property type="term" value="F:transmembrane transporter activity"/>
    <property type="evidence" value="ECO:0007669"/>
    <property type="project" value="UniProtKB-UniRule"/>
</dbReference>
<evidence type="ECO:0000256" key="1">
    <source>
        <dbReference type="ARBA" id="ARBA00004429"/>
    </source>
</evidence>
<evidence type="ECO:0000256" key="2">
    <source>
        <dbReference type="ARBA" id="ARBA00022448"/>
    </source>
</evidence>
<dbReference type="Pfam" id="PF04290">
    <property type="entry name" value="DctQ"/>
    <property type="match status" value="1"/>
</dbReference>
<keyword evidence="7 9" id="KW-0472">Membrane</keyword>
<dbReference type="OrthoDB" id="4250245at2"/>
<evidence type="ECO:0000256" key="6">
    <source>
        <dbReference type="ARBA" id="ARBA00022989"/>
    </source>
</evidence>
<evidence type="ECO:0000256" key="3">
    <source>
        <dbReference type="ARBA" id="ARBA00022475"/>
    </source>
</evidence>
<evidence type="ECO:0000259" key="10">
    <source>
        <dbReference type="Pfam" id="PF04290"/>
    </source>
</evidence>
<evidence type="ECO:0000256" key="7">
    <source>
        <dbReference type="ARBA" id="ARBA00023136"/>
    </source>
</evidence>
<sequence length="206" mass="22857">MAAVTRYLKLQDGLSDLVGQIIMWLSLGMIGILMIEIVARYFLNSPTIWAHETSTMLYGAFCMLAGTYTLRHRGHVRSEVIWGALPKRGQAFCDTIIFSVGLIVLAIFFKMAFDFAAQSWAVREYSNKSVWQPAVYPIKTVIPVAVGLVLLQNIAELLRAALTLLGVDFDDPRTGESASDIDPELLPELLDADAEEMVGDDHPPQR</sequence>
<dbReference type="PANTHER" id="PTHR35011">
    <property type="entry name" value="2,3-DIKETO-L-GULONATE TRAP TRANSPORTER SMALL PERMEASE PROTEIN YIAM"/>
    <property type="match status" value="1"/>
</dbReference>
<dbReference type="Proteomes" id="UP000281128">
    <property type="component" value="Unassembled WGS sequence"/>
</dbReference>
<evidence type="ECO:0000256" key="8">
    <source>
        <dbReference type="ARBA" id="ARBA00038436"/>
    </source>
</evidence>
<dbReference type="PANTHER" id="PTHR35011:SF4">
    <property type="entry name" value="SLL1102 PROTEIN"/>
    <property type="match status" value="1"/>
</dbReference>
<dbReference type="RefSeq" id="WP_121168855.1">
    <property type="nucleotide sequence ID" value="NZ_RAPE01000006.1"/>
</dbReference>
<feature type="transmembrane region" description="Helical" evidence="9">
    <location>
        <begin position="133"/>
        <end position="151"/>
    </location>
</feature>
<dbReference type="GO" id="GO:0005886">
    <property type="term" value="C:plasma membrane"/>
    <property type="evidence" value="ECO:0007669"/>
    <property type="project" value="UniProtKB-SubCell"/>
</dbReference>
<dbReference type="InterPro" id="IPR055348">
    <property type="entry name" value="DctQ"/>
</dbReference>